<reference evidence="8 9" key="3">
    <citation type="submission" date="2020-08" db="EMBL/GenBank/DDBJ databases">
        <title>Genomic Encyclopedia of Type Strains, Phase IV (KMG-IV): sequencing the most valuable type-strain genomes for metagenomic binning, comparative biology and taxonomic classification.</title>
        <authorList>
            <person name="Goeker M."/>
        </authorList>
    </citation>
    <scope>NUCLEOTIDE SEQUENCE [LARGE SCALE GENOMIC DNA]</scope>
    <source>
        <strain evidence="8 9">DSM 27521</strain>
    </source>
</reference>
<accession>A0A7W8KED7</accession>
<dbReference type="SUPFAM" id="SSF50891">
    <property type="entry name" value="Cyclophilin-like"/>
    <property type="match status" value="2"/>
</dbReference>
<keyword evidence="10" id="KW-1185">Reference proteome</keyword>
<sequence>MRLEGFYVQFSPVIDSAQNLRLHALHRRLREQIPDGVTELQPGYGNLYVEFDAERLRREEVQEWVRRALASLPATAGAEGRQVEIPVRYDGEDLPDVATRTGLTPAEVIRRHSGADYHVYALGFTPGFPFLGEVDPALRLPRRDTPRAQVPFNAVAIAQAQSCVYALPSPGGWNLLGTALTLLYDPNRAGPFLLAPGDRVRFVPAEGATPTLPAVRELWPARPHTPILEVVRPGLLDVLVDGGRFHQAHTGMARSGPLDAPAADNANRSAGNPPGTPLLELTLLGPVLRALRSVTVGIAGQGMTPLVDGQPVPEAGRVRLREGQVLSFAPSPVGVRAYLAVAGGVQTVPFLGSSSVDRTGLIGRPLARGDVLGAAGLDAGAPLRPSAPEPGDRAEGRSGVVTLRLRPGPQASLEALRALADGVFTVGTQDRMGVRFEGPPVPGGQVVSEGTPHGAVQVTPAGQPILLLNDRGRIGGYHKPAVLHPDDLPRAAQLRPNQRVRFQPFVSGPPDTWAAPWFLPALPHSPEGSSQ</sequence>
<evidence type="ECO:0000259" key="6">
    <source>
        <dbReference type="SMART" id="SM00797"/>
    </source>
</evidence>
<dbReference type="EMBL" id="JACHFK010000004">
    <property type="protein sequence ID" value="MBB5376647.1"/>
    <property type="molecule type" value="Genomic_DNA"/>
</dbReference>
<evidence type="ECO:0000256" key="1">
    <source>
        <dbReference type="ARBA" id="ARBA00022741"/>
    </source>
</evidence>
<dbReference type="Pfam" id="PF02626">
    <property type="entry name" value="CT_A_B"/>
    <property type="match status" value="1"/>
</dbReference>
<dbReference type="Pfam" id="PF02682">
    <property type="entry name" value="CT_C_D"/>
    <property type="match status" value="1"/>
</dbReference>
<organism evidence="8 9">
    <name type="scientific">Deinococcus metalli</name>
    <dbReference type="NCBI Taxonomy" id="1141878"/>
    <lineage>
        <taxon>Bacteria</taxon>
        <taxon>Thermotogati</taxon>
        <taxon>Deinococcota</taxon>
        <taxon>Deinococci</taxon>
        <taxon>Deinococcales</taxon>
        <taxon>Deinococcaceae</taxon>
        <taxon>Deinococcus</taxon>
    </lineage>
</organism>
<feature type="domain" description="Carboxyltransferase" evidence="6">
    <location>
        <begin position="249"/>
        <end position="517"/>
    </location>
</feature>
<dbReference type="RefSeq" id="WP_184111409.1">
    <property type="nucleotide sequence ID" value="NZ_BNAJ01000004.1"/>
</dbReference>
<feature type="region of interest" description="Disordered" evidence="4">
    <location>
        <begin position="377"/>
        <end position="397"/>
    </location>
</feature>
<dbReference type="SMART" id="SM00796">
    <property type="entry name" value="AHS1"/>
    <property type="match status" value="1"/>
</dbReference>
<evidence type="ECO:0000313" key="9">
    <source>
        <dbReference type="Proteomes" id="UP000539473"/>
    </source>
</evidence>
<comment type="caution">
    <text evidence="8">The sequence shown here is derived from an EMBL/GenBank/DDBJ whole genome shotgun (WGS) entry which is preliminary data.</text>
</comment>
<name>A0A7W8KED7_9DEIO</name>
<reference evidence="7" key="4">
    <citation type="submission" date="2024-05" db="EMBL/GenBank/DDBJ databases">
        <authorList>
            <person name="Sun Q."/>
            <person name="Zhou Y."/>
        </authorList>
    </citation>
    <scope>NUCLEOTIDE SEQUENCE</scope>
    <source>
        <strain evidence="7">CGMCC 1.18437</strain>
    </source>
</reference>
<dbReference type="NCBIfam" id="TIGR00370">
    <property type="entry name" value="5-oxoprolinase subunit PxpB"/>
    <property type="match status" value="1"/>
</dbReference>
<evidence type="ECO:0000259" key="5">
    <source>
        <dbReference type="SMART" id="SM00796"/>
    </source>
</evidence>
<dbReference type="GO" id="GO:0016787">
    <property type="term" value="F:hydrolase activity"/>
    <property type="evidence" value="ECO:0007669"/>
    <property type="project" value="UniProtKB-KW"/>
</dbReference>
<keyword evidence="1" id="KW-0547">Nucleotide-binding</keyword>
<dbReference type="PANTHER" id="PTHR34698">
    <property type="entry name" value="5-OXOPROLINASE SUBUNIT B"/>
    <property type="match status" value="1"/>
</dbReference>
<reference evidence="10" key="2">
    <citation type="journal article" date="2019" name="Int. J. Syst. Evol. Microbiol.">
        <title>The Global Catalogue of Microorganisms (GCM) 10K type strain sequencing project: providing services to taxonomists for standard genome sequencing and annotation.</title>
        <authorList>
            <consortium name="The Broad Institute Genomics Platform"/>
            <consortium name="The Broad Institute Genome Sequencing Center for Infectious Disease"/>
            <person name="Wu L."/>
            <person name="Ma J."/>
        </authorList>
    </citation>
    <scope>NUCLEOTIDE SEQUENCE [LARGE SCALE GENOMIC DNA]</scope>
    <source>
        <strain evidence="10">CGMCC 1.18437</strain>
    </source>
</reference>
<keyword evidence="3" id="KW-0067">ATP-binding</keyword>
<reference evidence="7" key="1">
    <citation type="journal article" date="2014" name="Int. J. Syst. Evol. Microbiol.">
        <title>Complete genome of a new Firmicutes species belonging to the dominant human colonic microbiota ('Ruminococcus bicirculans') reveals two chromosomes and a selective capacity to utilize plant glucans.</title>
        <authorList>
            <consortium name="NISC Comparative Sequencing Program"/>
            <person name="Wegmann U."/>
            <person name="Louis P."/>
            <person name="Goesmann A."/>
            <person name="Henrissat B."/>
            <person name="Duncan S.H."/>
            <person name="Flint H.J."/>
        </authorList>
    </citation>
    <scope>NUCLEOTIDE SEQUENCE</scope>
    <source>
        <strain evidence="7">CGMCC 1.18437</strain>
    </source>
</reference>
<evidence type="ECO:0000313" key="7">
    <source>
        <dbReference type="EMBL" id="GHF42532.1"/>
    </source>
</evidence>
<dbReference type="GO" id="GO:0005524">
    <property type="term" value="F:ATP binding"/>
    <property type="evidence" value="ECO:0007669"/>
    <property type="project" value="UniProtKB-KW"/>
</dbReference>
<feature type="region of interest" description="Disordered" evidence="4">
    <location>
        <begin position="252"/>
        <end position="274"/>
    </location>
</feature>
<dbReference type="InterPro" id="IPR003833">
    <property type="entry name" value="CT_C_D"/>
</dbReference>
<keyword evidence="2" id="KW-0378">Hydrolase</keyword>
<dbReference type="PANTHER" id="PTHR34698:SF2">
    <property type="entry name" value="5-OXOPROLINASE SUBUNIT B"/>
    <property type="match status" value="1"/>
</dbReference>
<evidence type="ECO:0000256" key="3">
    <source>
        <dbReference type="ARBA" id="ARBA00022840"/>
    </source>
</evidence>
<evidence type="ECO:0000313" key="8">
    <source>
        <dbReference type="EMBL" id="MBB5376647.1"/>
    </source>
</evidence>
<dbReference type="Proteomes" id="UP000619376">
    <property type="component" value="Unassembled WGS sequence"/>
</dbReference>
<dbReference type="InterPro" id="IPR029000">
    <property type="entry name" value="Cyclophilin-like_dom_sf"/>
</dbReference>
<dbReference type="EMBL" id="BNAJ01000004">
    <property type="protein sequence ID" value="GHF42532.1"/>
    <property type="molecule type" value="Genomic_DNA"/>
</dbReference>
<evidence type="ECO:0000256" key="2">
    <source>
        <dbReference type="ARBA" id="ARBA00022801"/>
    </source>
</evidence>
<proteinExistence type="predicted"/>
<feature type="domain" description="Carboxyltransferase" evidence="5">
    <location>
        <begin position="1"/>
        <end position="194"/>
    </location>
</feature>
<dbReference type="InterPro" id="IPR010016">
    <property type="entry name" value="PxpB"/>
</dbReference>
<protein>
    <submittedName>
        <fullName evidence="8">KipI family sensor histidine kinase inhibitor</fullName>
    </submittedName>
    <submittedName>
        <fullName evidence="7">Urea carboxylase</fullName>
    </submittedName>
</protein>
<gene>
    <name evidence="7" type="ORF">GCM10017781_18550</name>
    <name evidence="8" type="ORF">HNQ07_002111</name>
</gene>
<evidence type="ECO:0000256" key="4">
    <source>
        <dbReference type="SAM" id="MobiDB-lite"/>
    </source>
</evidence>
<dbReference type="Proteomes" id="UP000539473">
    <property type="component" value="Unassembled WGS sequence"/>
</dbReference>
<dbReference type="SMART" id="SM00797">
    <property type="entry name" value="AHS2"/>
    <property type="match status" value="1"/>
</dbReference>
<dbReference type="SUPFAM" id="SSF160467">
    <property type="entry name" value="PH0987 N-terminal domain-like"/>
    <property type="match status" value="1"/>
</dbReference>
<dbReference type="Gene3D" id="3.30.1360.40">
    <property type="match status" value="1"/>
</dbReference>
<evidence type="ECO:0000313" key="10">
    <source>
        <dbReference type="Proteomes" id="UP000619376"/>
    </source>
</evidence>
<dbReference type="AlphaFoldDB" id="A0A7W8KED7"/>
<dbReference type="InterPro" id="IPR003778">
    <property type="entry name" value="CT_A_B"/>
</dbReference>
<dbReference type="Gene3D" id="2.40.100.10">
    <property type="entry name" value="Cyclophilin-like"/>
    <property type="match status" value="2"/>
</dbReference>